<reference evidence="6 7" key="1">
    <citation type="submission" date="2017-03" db="EMBL/GenBank/DDBJ databases">
        <title>Widespread Adenine N6-methylation of Active Genes in Fungi.</title>
        <authorList>
            <consortium name="DOE Joint Genome Institute"/>
            <person name="Mondo S.J."/>
            <person name="Dannebaum R.O."/>
            <person name="Kuo R.C."/>
            <person name="Louie K.B."/>
            <person name="Bewick A.J."/>
            <person name="Labutti K."/>
            <person name="Haridas S."/>
            <person name="Kuo A."/>
            <person name="Salamov A."/>
            <person name="Ahrendt S.R."/>
            <person name="Lau R."/>
            <person name="Bowen B.P."/>
            <person name="Lipzen A."/>
            <person name="Sullivan W."/>
            <person name="Andreopoulos W.B."/>
            <person name="Clum A."/>
            <person name="Lindquist E."/>
            <person name="Daum C."/>
            <person name="Northen T.R."/>
            <person name="Ramamoorthy G."/>
            <person name="Schmitz R.J."/>
            <person name="Gryganskyi A."/>
            <person name="Culley D."/>
            <person name="Magnuson J."/>
            <person name="James T.Y."/>
            <person name="O'Malley M.A."/>
            <person name="Stajich J.E."/>
            <person name="Spatafora J.W."/>
            <person name="Visel A."/>
            <person name="Grigoriev I.V."/>
        </authorList>
    </citation>
    <scope>NUCLEOTIDE SEQUENCE [LARGE SCALE GENOMIC DNA]</scope>
    <source>
        <strain evidence="6 7">NRRL Y-17943</strain>
    </source>
</reference>
<comment type="similarity">
    <text evidence="2 4">Belongs to the ATPase inhibitor family.</text>
</comment>
<dbReference type="GO" id="GO:0042030">
    <property type="term" value="F:ATPase inhibitor activity"/>
    <property type="evidence" value="ECO:0007669"/>
    <property type="project" value="InterPro"/>
</dbReference>
<evidence type="ECO:0000313" key="7">
    <source>
        <dbReference type="Proteomes" id="UP000193218"/>
    </source>
</evidence>
<keyword evidence="3" id="KW-0496">Mitochondrion</keyword>
<accession>A0A1Y1UT30</accession>
<sequence>MSAIRAFRSARITSLRAPTVMFSTRGYADSTRPEGQTASSKGFSQREQAEEGQYIRKKEQEKLKEAQDKLKLAQDEVDKAQDAVNKSKSK</sequence>
<protein>
    <recommendedName>
        <fullName evidence="4">ATPase inhibitor, mitochondrial</fullName>
    </recommendedName>
</protein>
<evidence type="ECO:0000256" key="1">
    <source>
        <dbReference type="ARBA" id="ARBA00004173"/>
    </source>
</evidence>
<dbReference type="InParanoid" id="A0A1Y1UT30"/>
<organism evidence="6 7">
    <name type="scientific">Kockovaella imperatae</name>
    <dbReference type="NCBI Taxonomy" id="4999"/>
    <lineage>
        <taxon>Eukaryota</taxon>
        <taxon>Fungi</taxon>
        <taxon>Dikarya</taxon>
        <taxon>Basidiomycota</taxon>
        <taxon>Agaricomycotina</taxon>
        <taxon>Tremellomycetes</taxon>
        <taxon>Tremellales</taxon>
        <taxon>Cuniculitremaceae</taxon>
        <taxon>Kockovaella</taxon>
    </lineage>
</organism>
<dbReference type="STRING" id="4999.A0A1Y1UT30"/>
<gene>
    <name evidence="6" type="ORF">BD324DRAFT_613501</name>
</gene>
<evidence type="ECO:0000256" key="4">
    <source>
        <dbReference type="RuleBase" id="RU368087"/>
    </source>
</evidence>
<evidence type="ECO:0000256" key="2">
    <source>
        <dbReference type="ARBA" id="ARBA00010901"/>
    </source>
</evidence>
<dbReference type="AlphaFoldDB" id="A0A1Y1UT30"/>
<keyword evidence="7" id="KW-1185">Reference proteome</keyword>
<dbReference type="GeneID" id="33556311"/>
<dbReference type="RefSeq" id="XP_021874852.1">
    <property type="nucleotide sequence ID" value="XM_022014503.1"/>
</dbReference>
<dbReference type="Proteomes" id="UP000193218">
    <property type="component" value="Unassembled WGS sequence"/>
</dbReference>
<dbReference type="GO" id="GO:0005739">
    <property type="term" value="C:mitochondrion"/>
    <property type="evidence" value="ECO:0007669"/>
    <property type="project" value="UniProtKB-SubCell"/>
</dbReference>
<comment type="subcellular location">
    <subcellularLocation>
        <location evidence="1">Mitochondrion</location>
    </subcellularLocation>
</comment>
<feature type="compositionally biased region" description="Basic and acidic residues" evidence="5">
    <location>
        <begin position="47"/>
        <end position="61"/>
    </location>
</feature>
<feature type="compositionally biased region" description="Polar residues" evidence="5">
    <location>
        <begin position="33"/>
        <end position="46"/>
    </location>
</feature>
<evidence type="ECO:0000313" key="6">
    <source>
        <dbReference type="EMBL" id="ORX41173.1"/>
    </source>
</evidence>
<proteinExistence type="inferred from homology"/>
<comment type="function">
    <text evidence="4">Inhibits the enzyme activity of ATPase.</text>
</comment>
<evidence type="ECO:0000256" key="3">
    <source>
        <dbReference type="ARBA" id="ARBA00023128"/>
    </source>
</evidence>
<evidence type="ECO:0000256" key="5">
    <source>
        <dbReference type="SAM" id="MobiDB-lite"/>
    </source>
</evidence>
<dbReference type="OrthoDB" id="5532350at2759"/>
<feature type="region of interest" description="Disordered" evidence="5">
    <location>
        <begin position="18"/>
        <end position="61"/>
    </location>
</feature>
<dbReference type="Pfam" id="PF04568">
    <property type="entry name" value="IATP"/>
    <property type="match status" value="1"/>
</dbReference>
<dbReference type="InterPro" id="IPR007648">
    <property type="entry name" value="ATPase_inhibitor_mt"/>
</dbReference>
<dbReference type="EMBL" id="NBSH01000001">
    <property type="protein sequence ID" value="ORX41173.1"/>
    <property type="molecule type" value="Genomic_DNA"/>
</dbReference>
<comment type="caution">
    <text evidence="6">The sequence shown here is derived from an EMBL/GenBank/DDBJ whole genome shotgun (WGS) entry which is preliminary data.</text>
</comment>
<dbReference type="Gene3D" id="1.20.5.500">
    <property type="entry name" value="Single helix bin"/>
    <property type="match status" value="1"/>
</dbReference>
<name>A0A1Y1UT30_9TREE</name>